<dbReference type="AlphaFoldDB" id="G4QBJ9"/>
<proteinExistence type="predicted"/>
<dbReference type="InterPro" id="IPR011335">
    <property type="entry name" value="Restrct_endonuc-II-like"/>
</dbReference>
<dbReference type="SUPFAM" id="SSF52980">
    <property type="entry name" value="Restriction endonuclease-like"/>
    <property type="match status" value="1"/>
</dbReference>
<evidence type="ECO:0000256" key="1">
    <source>
        <dbReference type="SAM" id="Coils"/>
    </source>
</evidence>
<dbReference type="Gene3D" id="3.90.320.10">
    <property type="match status" value="1"/>
</dbReference>
<protein>
    <submittedName>
        <fullName evidence="3">RecB family exonuclease</fullName>
    </submittedName>
</protein>
<accession>G4QBJ9</accession>
<evidence type="ECO:0000313" key="4">
    <source>
        <dbReference type="Proteomes" id="UP000009284"/>
    </source>
</evidence>
<dbReference type="EMBL" id="CP003059">
    <property type="protein sequence ID" value="AEP36977.1"/>
    <property type="molecule type" value="Genomic_DNA"/>
</dbReference>
<reference key="1">
    <citation type="submission" date="2011-09" db="EMBL/GenBank/DDBJ databases">
        <title>Genomic characterization of the Taylorella genus.</title>
        <authorList>
            <person name="Hebert L."/>
            <person name="Moumen B."/>
            <person name="Pons N."/>
            <person name="Duquesne F."/>
            <person name="Breuil M.-F."/>
            <person name="Goux D."/>
            <person name="Batto J.-M."/>
            <person name="Renault P."/>
            <person name="Laugier C."/>
            <person name="Petry S."/>
        </authorList>
    </citation>
    <scope>NUCLEOTIDE SEQUENCE</scope>
    <source>
        <strain>MCE3</strain>
    </source>
</reference>
<evidence type="ECO:0000259" key="2">
    <source>
        <dbReference type="Pfam" id="PF12705"/>
    </source>
</evidence>
<reference evidence="3 4" key="2">
    <citation type="journal article" date="2012" name="PLoS ONE">
        <title>Genomic characterization of the taylorella genus.</title>
        <authorList>
            <person name="Hebert L."/>
            <person name="Moumen B."/>
            <person name="Pons N."/>
            <person name="Duquesne F."/>
            <person name="Breuil M.F."/>
            <person name="Goux D."/>
            <person name="Batto J.M."/>
            <person name="Laugier C."/>
            <person name="Renault P."/>
            <person name="Petry S."/>
        </authorList>
    </citation>
    <scope>NUCLEOTIDE SEQUENCE [LARGE SCALE GENOMIC DNA]</scope>
    <source>
        <strain evidence="3 4">MCE3</strain>
    </source>
</reference>
<dbReference type="RefSeq" id="WP_014111871.1">
    <property type="nucleotide sequence ID" value="NC_016043.1"/>
</dbReference>
<dbReference type="SUPFAM" id="SSF52540">
    <property type="entry name" value="P-loop containing nucleoside triphosphate hydrolases"/>
    <property type="match status" value="1"/>
</dbReference>
<feature type="coiled-coil region" evidence="1">
    <location>
        <begin position="691"/>
        <end position="718"/>
    </location>
</feature>
<dbReference type="eggNOG" id="COG0210">
    <property type="taxonomic scope" value="Bacteria"/>
</dbReference>
<dbReference type="InterPro" id="IPR027417">
    <property type="entry name" value="P-loop_NTPase"/>
</dbReference>
<feature type="domain" description="PD-(D/E)XK endonuclease-like" evidence="2">
    <location>
        <begin position="647"/>
        <end position="917"/>
    </location>
</feature>
<keyword evidence="3" id="KW-0378">Hydrolase</keyword>
<sequence length="934" mass="109041">MPLSDFDSCTLDDLNNIPTQDILILTASNRLTFDVRRQLISHLKKTDSERKVFELPSAFSFKRWIRNFVPDLQFQFPNMPVVLNDIAENYYWNMALDKPSMKNPDEHKPKNNKNLNDTESFIKNWYESSNFGENRKIESDEDRFVLPMLSQTKAARLAANAHKLLCDWSIKVDGFERTPEYELFSKWREKYLKNLKKNEFWDSVKLNEKVLENIQNGILKVPKHIVLHGFYKITPYMQSILKVCEQKGSTVRVLYTQRPRASEVSLFKAKDIETEIKYAVDWASKLLDADPNKKVAIVVPELQSNLLLLQRELNGLKNWHISLGRPLIEWSLIKSIIYWFELILNLHKPKIPLLLVGNALLKAEFGFTEKEREKLAHIDFELRKRTGRYISNKDLSEIFYKNFHLKTEILLRENDDWINAGNKDISHWADAFRITLTEFEFPSDAPINSHNYQLCKALETVLNSLSAMHHMLPEIDAHEAVSLLKQSLTETVFQFQRDANSKLDVIGPYEVEGGRWDHVWVCGLQSKTLPQSPSHNPLIPLYAQIRAGVDLTTWDSTWELSEQIFNGILHTSSDIVLSYSEQNDKQKLFPSPLLQPFLEDEKELAPIEIQAREKAIMQLLDDRQGLPFDDDIRRGGSNMVELQSLNPLWYYAKYRLHVEDLKPYPKDDYDSLVRGNYLHKILEIFYKEHRSSNSLAQIENLEEDIDKFIRRASNEILAHIDSSVIRESIEQSAKKVILYFLKSELMCRVPFEIVHLEKNEQYSKGYMDVNFKVDRVDKVGDKYLIIDYKTSNPTTSSNLKKYWIDRERMKKSQLPFYASLIEDEISNNVIGVLNVFLHQGRISNKKISKTYAGVLGDETLFENSSDAVDMQPLNSEDWINTLQTWRTKIDSLLEEIEEGHAPNSYLDLKDMEYCEIKPFLRLFDQNENEVQNDE</sequence>
<dbReference type="InterPro" id="IPR038726">
    <property type="entry name" value="PDDEXK_AddAB-type"/>
</dbReference>
<keyword evidence="1" id="KW-0175">Coiled coil</keyword>
<keyword evidence="3" id="KW-0540">Nuclease</keyword>
<dbReference type="HOGENOM" id="CLU_014693_0_0_4"/>
<dbReference type="GO" id="GO:0004527">
    <property type="term" value="F:exonuclease activity"/>
    <property type="evidence" value="ECO:0007669"/>
    <property type="project" value="UniProtKB-KW"/>
</dbReference>
<evidence type="ECO:0000313" key="3">
    <source>
        <dbReference type="EMBL" id="AEP36977.1"/>
    </source>
</evidence>
<dbReference type="eggNOG" id="COG2887">
    <property type="taxonomic scope" value="Bacteria"/>
</dbReference>
<dbReference type="STRING" id="1008459.TASI_1229"/>
<gene>
    <name evidence="3" type="ordered locus">TASI_1229</name>
</gene>
<dbReference type="InterPro" id="IPR011604">
    <property type="entry name" value="PDDEXK-like_dom_sf"/>
</dbReference>
<organism evidence="3 4">
    <name type="scientific">Taylorella asinigenitalis (strain MCE3)</name>
    <dbReference type="NCBI Taxonomy" id="1008459"/>
    <lineage>
        <taxon>Bacteria</taxon>
        <taxon>Pseudomonadati</taxon>
        <taxon>Pseudomonadota</taxon>
        <taxon>Betaproteobacteria</taxon>
        <taxon>Burkholderiales</taxon>
        <taxon>Alcaligenaceae</taxon>
        <taxon>Taylorella</taxon>
    </lineage>
</organism>
<name>G4QBJ9_TAYAM</name>
<keyword evidence="4" id="KW-1185">Reference proteome</keyword>
<dbReference type="InterPro" id="IPR019925">
    <property type="entry name" value="DNA_repair_protein_predicted"/>
</dbReference>
<keyword evidence="3" id="KW-0269">Exonuclease</keyword>
<dbReference type="KEGG" id="tas:TASI_1229"/>
<dbReference type="Proteomes" id="UP000009284">
    <property type="component" value="Chromosome"/>
</dbReference>
<dbReference type="Pfam" id="PF12705">
    <property type="entry name" value="PDDEXK_1"/>
    <property type="match status" value="1"/>
</dbReference>
<dbReference type="OrthoDB" id="9761147at2"/>
<dbReference type="NCBIfam" id="TIGR03623">
    <property type="entry name" value="probable DNA repair protein"/>
    <property type="match status" value="1"/>
</dbReference>